<dbReference type="EMBL" id="JARQBJ010000004">
    <property type="protein sequence ID" value="MDT2810691.1"/>
    <property type="molecule type" value="Genomic_DNA"/>
</dbReference>
<evidence type="ECO:0000256" key="2">
    <source>
        <dbReference type="ARBA" id="ARBA00023015"/>
    </source>
</evidence>
<dbReference type="NCBIfam" id="TIGR00331">
    <property type="entry name" value="hrcA"/>
    <property type="match status" value="1"/>
</dbReference>
<dbReference type="InterPro" id="IPR036388">
    <property type="entry name" value="WH-like_DNA-bd_sf"/>
</dbReference>
<evidence type="ECO:0000256" key="1">
    <source>
        <dbReference type="ARBA" id="ARBA00022491"/>
    </source>
</evidence>
<feature type="domain" description="Winged helix-turn-helix transcription repressor HrcA DNA-binding" evidence="7">
    <location>
        <begin position="1"/>
        <end position="67"/>
    </location>
</feature>
<evidence type="ECO:0000256" key="5">
    <source>
        <dbReference type="HAMAP-Rule" id="MF_00081"/>
    </source>
</evidence>
<evidence type="ECO:0000256" key="4">
    <source>
        <dbReference type="ARBA" id="ARBA00023163"/>
    </source>
</evidence>
<evidence type="ECO:0000313" key="8">
    <source>
        <dbReference type="EMBL" id="MDT2810691.1"/>
    </source>
</evidence>
<dbReference type="GO" id="GO:0045892">
    <property type="term" value="P:negative regulation of DNA-templated transcription"/>
    <property type="evidence" value="ECO:0007669"/>
    <property type="project" value="UniProtKB-UniRule"/>
</dbReference>
<dbReference type="RefSeq" id="WP_118340260.1">
    <property type="nucleotide sequence ID" value="NZ_CABJBY010000003.1"/>
</dbReference>
<keyword evidence="3 5" id="KW-0346">Stress response</keyword>
<keyword evidence="2 5" id="KW-0805">Transcription regulation</keyword>
<comment type="function">
    <text evidence="5">Negative regulator of class I heat shock genes (grpE-dnaK-dnaJ and groELS operons). Prevents heat-shock induction of these operons.</text>
</comment>
<dbReference type="Proteomes" id="UP001256711">
    <property type="component" value="Unassembled WGS sequence"/>
</dbReference>
<sequence length="350" mass="39577">MLTSRQQSILRLIIQNFTQTGSPVGSKKLMEEGIDVSSATIRNEMKALEDLGLLQKTHSSSGRIPSLLGYRYYVDHLLQPSRVNQREIQKIRRSFQGEFHELNEIMKQSVDILSDLTSYTALSLGPDVKDRRLTGFRIVPLNRRQVVAILVTDKENVESQVFEIPASVSGADLEKVVRILNDKLVGEPLTTVYQKLHTEMPIFLRKYFQTPDGILTLVDTMLGRAFEEKVFVGGRMNFVDFEPAQDVSQFKLMYTLLKDPEELTQLLIPVDQGIQIRIGDELGNELFSNMSLIQASYQIDGHGTGTIALLGPTNMQYSRLFSLVDAFRHELAAKVADYYKSLDETGGWNQ</sequence>
<proteinExistence type="inferred from homology"/>
<name>A0AAW8TYZ6_9ENTE</name>
<dbReference type="PIRSF" id="PIRSF005485">
    <property type="entry name" value="HrcA"/>
    <property type="match status" value="1"/>
</dbReference>
<dbReference type="Gene3D" id="1.10.10.10">
    <property type="entry name" value="Winged helix-like DNA-binding domain superfamily/Winged helix DNA-binding domain"/>
    <property type="match status" value="1"/>
</dbReference>
<protein>
    <recommendedName>
        <fullName evidence="5">Heat-inducible transcription repressor HrcA</fullName>
    </recommendedName>
</protein>
<dbReference type="PANTHER" id="PTHR34824:SF1">
    <property type="entry name" value="HEAT-INDUCIBLE TRANSCRIPTION REPRESSOR HRCA"/>
    <property type="match status" value="1"/>
</dbReference>
<comment type="caution">
    <text evidence="8">The sequence shown here is derived from an EMBL/GenBank/DDBJ whole genome shotgun (WGS) entry which is preliminary data.</text>
</comment>
<dbReference type="HAMAP" id="MF_00081">
    <property type="entry name" value="HrcA"/>
    <property type="match status" value="1"/>
</dbReference>
<reference evidence="8" key="1">
    <citation type="submission" date="2023-03" db="EMBL/GenBank/DDBJ databases">
        <authorList>
            <person name="Shen W."/>
            <person name="Cai J."/>
        </authorList>
    </citation>
    <scope>NUCLEOTIDE SEQUENCE</scope>
    <source>
        <strain evidence="8">B226-2</strain>
    </source>
</reference>
<evidence type="ECO:0000256" key="3">
    <source>
        <dbReference type="ARBA" id="ARBA00023016"/>
    </source>
</evidence>
<evidence type="ECO:0000259" key="7">
    <source>
        <dbReference type="Pfam" id="PF03444"/>
    </source>
</evidence>
<feature type="domain" description="Heat-inducible transcription repressor HrcA C-terminal" evidence="6">
    <location>
        <begin position="104"/>
        <end position="319"/>
    </location>
</feature>
<dbReference type="AlphaFoldDB" id="A0AAW8TYZ6"/>
<dbReference type="SUPFAM" id="SSF55781">
    <property type="entry name" value="GAF domain-like"/>
    <property type="match status" value="1"/>
</dbReference>
<keyword evidence="4 5" id="KW-0804">Transcription</keyword>
<dbReference type="Gene3D" id="3.30.450.40">
    <property type="match status" value="1"/>
</dbReference>
<comment type="similarity">
    <text evidence="5">Belongs to the HrcA family.</text>
</comment>
<dbReference type="PANTHER" id="PTHR34824">
    <property type="entry name" value="HEAT-INDUCIBLE TRANSCRIPTION REPRESSOR HRCA"/>
    <property type="match status" value="1"/>
</dbReference>
<keyword evidence="1 5" id="KW-0678">Repressor</keyword>
<dbReference type="GO" id="GO:0003677">
    <property type="term" value="F:DNA binding"/>
    <property type="evidence" value="ECO:0007669"/>
    <property type="project" value="InterPro"/>
</dbReference>
<dbReference type="InterPro" id="IPR023120">
    <property type="entry name" value="WHTH_transcript_rep_HrcA_IDD"/>
</dbReference>
<dbReference type="InterPro" id="IPR005104">
    <property type="entry name" value="WHTH_HrcA_DNA-bd"/>
</dbReference>
<evidence type="ECO:0000313" key="9">
    <source>
        <dbReference type="Proteomes" id="UP001256711"/>
    </source>
</evidence>
<dbReference type="InterPro" id="IPR029016">
    <property type="entry name" value="GAF-like_dom_sf"/>
</dbReference>
<organism evidence="8 9">
    <name type="scientific">Enterococcus asini</name>
    <dbReference type="NCBI Taxonomy" id="57732"/>
    <lineage>
        <taxon>Bacteria</taxon>
        <taxon>Bacillati</taxon>
        <taxon>Bacillota</taxon>
        <taxon>Bacilli</taxon>
        <taxon>Lactobacillales</taxon>
        <taxon>Enterococcaceae</taxon>
        <taxon>Enterococcus</taxon>
    </lineage>
</organism>
<evidence type="ECO:0000259" key="6">
    <source>
        <dbReference type="Pfam" id="PF01628"/>
    </source>
</evidence>
<dbReference type="SUPFAM" id="SSF46785">
    <property type="entry name" value="Winged helix' DNA-binding domain"/>
    <property type="match status" value="1"/>
</dbReference>
<dbReference type="Gene3D" id="3.30.390.60">
    <property type="entry name" value="Heat-inducible transcription repressor hrca homolog, domain 3"/>
    <property type="match status" value="1"/>
</dbReference>
<dbReference type="InterPro" id="IPR002571">
    <property type="entry name" value="HrcA"/>
</dbReference>
<dbReference type="InterPro" id="IPR036390">
    <property type="entry name" value="WH_DNA-bd_sf"/>
</dbReference>
<gene>
    <name evidence="5 8" type="primary">hrcA</name>
    <name evidence="8" type="ORF">P7H43_09345</name>
</gene>
<dbReference type="Pfam" id="PF03444">
    <property type="entry name" value="WHD_HrcA"/>
    <property type="match status" value="1"/>
</dbReference>
<dbReference type="Pfam" id="PF01628">
    <property type="entry name" value="HrcA"/>
    <property type="match status" value="1"/>
</dbReference>
<accession>A0AAW8TYZ6</accession>
<dbReference type="InterPro" id="IPR021153">
    <property type="entry name" value="HrcA_C"/>
</dbReference>